<dbReference type="Proteomes" id="UP000479132">
    <property type="component" value="Unassembled WGS sequence"/>
</dbReference>
<dbReference type="GO" id="GO:0016787">
    <property type="term" value="F:hydrolase activity"/>
    <property type="evidence" value="ECO:0007669"/>
    <property type="project" value="UniProtKB-KW"/>
</dbReference>
<evidence type="ECO:0000313" key="3">
    <source>
        <dbReference type="Proteomes" id="UP000479132"/>
    </source>
</evidence>
<keyword evidence="3" id="KW-1185">Reference proteome</keyword>
<dbReference type="InterPro" id="IPR029058">
    <property type="entry name" value="AB_hydrolase_fold"/>
</dbReference>
<dbReference type="EMBL" id="JAALLS010000016">
    <property type="protein sequence ID" value="NGP89127.1"/>
    <property type="molecule type" value="Genomic_DNA"/>
</dbReference>
<dbReference type="RefSeq" id="WP_165269543.1">
    <property type="nucleotide sequence ID" value="NZ_JAALLS010000016.1"/>
</dbReference>
<dbReference type="AlphaFoldDB" id="A0A6M1T508"/>
<dbReference type="PANTHER" id="PTHR43798">
    <property type="entry name" value="MONOACYLGLYCEROL LIPASE"/>
    <property type="match status" value="1"/>
</dbReference>
<dbReference type="GO" id="GO:0016020">
    <property type="term" value="C:membrane"/>
    <property type="evidence" value="ECO:0007669"/>
    <property type="project" value="TreeGrafter"/>
</dbReference>
<dbReference type="InterPro" id="IPR050266">
    <property type="entry name" value="AB_hydrolase_sf"/>
</dbReference>
<name>A0A6M1T508_9BACT</name>
<gene>
    <name evidence="2" type="ORF">G3569_12260</name>
</gene>
<comment type="caution">
    <text evidence="2">The sequence shown here is derived from an EMBL/GenBank/DDBJ whole genome shotgun (WGS) entry which is preliminary data.</text>
</comment>
<dbReference type="Gene3D" id="3.40.50.1820">
    <property type="entry name" value="alpha/beta hydrolase"/>
    <property type="match status" value="1"/>
</dbReference>
<accession>A0A6M1T508</accession>
<evidence type="ECO:0000313" key="2">
    <source>
        <dbReference type="EMBL" id="NGP89127.1"/>
    </source>
</evidence>
<dbReference type="SUPFAM" id="SSF53474">
    <property type="entry name" value="alpha/beta-Hydrolases"/>
    <property type="match status" value="1"/>
</dbReference>
<evidence type="ECO:0000256" key="1">
    <source>
        <dbReference type="ARBA" id="ARBA00022801"/>
    </source>
</evidence>
<dbReference type="PANTHER" id="PTHR43798:SF31">
    <property type="entry name" value="AB HYDROLASE SUPERFAMILY PROTEIN YCLE"/>
    <property type="match status" value="1"/>
</dbReference>
<protein>
    <submittedName>
        <fullName evidence="2">Alpha/beta hydrolase</fullName>
    </submittedName>
</protein>
<proteinExistence type="predicted"/>
<organism evidence="2 3">
    <name type="scientific">Fodinibius halophilus</name>
    <dbReference type="NCBI Taxonomy" id="1736908"/>
    <lineage>
        <taxon>Bacteria</taxon>
        <taxon>Pseudomonadati</taxon>
        <taxon>Balneolota</taxon>
        <taxon>Balneolia</taxon>
        <taxon>Balneolales</taxon>
        <taxon>Balneolaceae</taxon>
        <taxon>Fodinibius</taxon>
    </lineage>
</organism>
<reference evidence="2 3" key="1">
    <citation type="submission" date="2020-02" db="EMBL/GenBank/DDBJ databases">
        <title>Aliifodinibius halophilus 2W32, complete genome.</title>
        <authorList>
            <person name="Li Y."/>
            <person name="Wu S."/>
        </authorList>
    </citation>
    <scope>NUCLEOTIDE SEQUENCE [LARGE SCALE GENOMIC DNA]</scope>
    <source>
        <strain evidence="2 3">2W32</strain>
    </source>
</reference>
<sequence>MEHLITEIPDSLSKLENFIKAHESAHELKEGAEAQIIWADSSSIKRTEYAIVYLHGFRASHPEGDPVHKAVAQKLGCNLYLSRLAEHGIKSQYPLFNLTEKSLLKSAHFAFEIGKRIGKKIILMGTSTGGSLALYLASHPEHKDRISSLVLYSPLIQFFGIKQQLLTSTAIRKLLSIVPGKKHLITNAQSTYAEDRIWNKKYTLGGVLALGAFVQHHMRNELFKQVQQPAFIGYYYKNRKEQDTVVSVQAIKRMAKKLDSRTAPPQVVNFPNAKNHVICSSLLSKSVENVIDHTSRFLKDLGTHRTTGTH</sequence>
<keyword evidence="1 2" id="KW-0378">Hydrolase</keyword>